<dbReference type="UniPathway" id="UPA00085"/>
<evidence type="ECO:0000256" key="5">
    <source>
        <dbReference type="ARBA" id="ARBA00022989"/>
    </source>
</evidence>
<evidence type="ECO:0000256" key="3">
    <source>
        <dbReference type="ARBA" id="ARBA00022679"/>
    </source>
</evidence>
<evidence type="ECO:0000256" key="9">
    <source>
        <dbReference type="ARBA" id="ARBA00023264"/>
    </source>
</evidence>
<dbReference type="InterPro" id="IPR003811">
    <property type="entry name" value="G3P_acylTferase_PlsY"/>
</dbReference>
<dbReference type="GO" id="GO:0043772">
    <property type="term" value="F:acyl-phosphate glycerol-3-phosphate acyltransferase activity"/>
    <property type="evidence" value="ECO:0007669"/>
    <property type="project" value="UniProtKB-UniRule"/>
</dbReference>
<feature type="transmembrane region" description="Helical" evidence="10">
    <location>
        <begin position="50"/>
        <end position="77"/>
    </location>
</feature>
<dbReference type="SMART" id="SM01207">
    <property type="entry name" value="G3P_acyltransf"/>
    <property type="match status" value="1"/>
</dbReference>
<dbReference type="PANTHER" id="PTHR30309">
    <property type="entry name" value="INNER MEMBRANE PROTEIN YGIH"/>
    <property type="match status" value="1"/>
</dbReference>
<keyword evidence="5 10" id="KW-1133">Transmembrane helix</keyword>
<dbReference type="EMBL" id="CP016268">
    <property type="protein sequence ID" value="ANO50430.1"/>
    <property type="molecule type" value="Genomic_DNA"/>
</dbReference>
<comment type="function">
    <text evidence="10">Catalyzes the transfer of an acyl group from acyl-phosphate (acyl-PO(4)) to glycerol-3-phosphate (G3P) to form lysophosphatidic acid (LPA). This enzyme utilizes acyl-phosphate as fatty acyl donor, but not acyl-CoA or acyl-ACP.</text>
</comment>
<feature type="transmembrane region" description="Helical" evidence="10">
    <location>
        <begin position="12"/>
        <end position="30"/>
    </location>
</feature>
<keyword evidence="6 10" id="KW-0443">Lipid metabolism</keyword>
<gene>
    <name evidence="10" type="primary">plsY</name>
    <name evidence="11" type="ORF">BA177_03700</name>
</gene>
<name>A0A193LD26_9GAMM</name>
<reference evidence="11 12" key="1">
    <citation type="submission" date="2016-06" db="EMBL/GenBank/DDBJ databases">
        <title>Complete genome sequence of a deep-branching marine Gamma Proteobacterium Woeseia oceani type strain XK5.</title>
        <authorList>
            <person name="Mu D."/>
            <person name="Du Z."/>
        </authorList>
    </citation>
    <scope>NUCLEOTIDE SEQUENCE [LARGE SCALE GENOMIC DNA]</scope>
    <source>
        <strain evidence="11 12">XK5</strain>
    </source>
</reference>
<evidence type="ECO:0000256" key="4">
    <source>
        <dbReference type="ARBA" id="ARBA00022692"/>
    </source>
</evidence>
<dbReference type="STRING" id="1548547.BA177_03700"/>
<organism evidence="11 12">
    <name type="scientific">Woeseia oceani</name>
    <dbReference type="NCBI Taxonomy" id="1548547"/>
    <lineage>
        <taxon>Bacteria</taxon>
        <taxon>Pseudomonadati</taxon>
        <taxon>Pseudomonadota</taxon>
        <taxon>Gammaproteobacteria</taxon>
        <taxon>Woeseiales</taxon>
        <taxon>Woeseiaceae</taxon>
        <taxon>Woeseia</taxon>
    </lineage>
</organism>
<comment type="subcellular location">
    <subcellularLocation>
        <location evidence="10">Cell membrane</location>
        <topology evidence="10">Multi-pass membrane protein</topology>
    </subcellularLocation>
</comment>
<dbReference type="PANTHER" id="PTHR30309:SF0">
    <property type="entry name" value="GLYCEROL-3-PHOSPHATE ACYLTRANSFERASE-RELATED"/>
    <property type="match status" value="1"/>
</dbReference>
<comment type="similarity">
    <text evidence="10">Belongs to the PlsY family.</text>
</comment>
<comment type="pathway">
    <text evidence="10">Lipid metabolism; phospholipid metabolism.</text>
</comment>
<evidence type="ECO:0000256" key="8">
    <source>
        <dbReference type="ARBA" id="ARBA00023209"/>
    </source>
</evidence>
<keyword evidence="7 10" id="KW-0472">Membrane</keyword>
<evidence type="ECO:0000256" key="7">
    <source>
        <dbReference type="ARBA" id="ARBA00023136"/>
    </source>
</evidence>
<sequence>MLELGLKILLSYLLGSLMGSMIMGRLVGGVDIRTMGSGNAGGTNALRTQGWMFALGVVAIDVGKGMIATGVIPGLNLPFAAEDPEISRLWLMIACATASVVGHVWPVWHGFRGGKGAATLMGTLAVLAPWLLFPIILIWAWVLVLFGYVGLATMVASVSAPLAVALMRLPHDQPLFIYCAVLSLYIIFSHRSNIQRMRAGTEHRNDRLMLFKKNRG</sequence>
<evidence type="ECO:0000313" key="12">
    <source>
        <dbReference type="Proteomes" id="UP000092695"/>
    </source>
</evidence>
<keyword evidence="9 10" id="KW-1208">Phospholipid metabolism</keyword>
<comment type="catalytic activity">
    <reaction evidence="10">
        <text>an acyl phosphate + sn-glycerol 3-phosphate = a 1-acyl-sn-glycero-3-phosphate + phosphate</text>
        <dbReference type="Rhea" id="RHEA:34075"/>
        <dbReference type="ChEBI" id="CHEBI:43474"/>
        <dbReference type="ChEBI" id="CHEBI:57597"/>
        <dbReference type="ChEBI" id="CHEBI:57970"/>
        <dbReference type="ChEBI" id="CHEBI:59918"/>
        <dbReference type="EC" id="2.3.1.275"/>
    </reaction>
</comment>
<evidence type="ECO:0000256" key="10">
    <source>
        <dbReference type="HAMAP-Rule" id="MF_01043"/>
    </source>
</evidence>
<keyword evidence="4 10" id="KW-0812">Transmembrane</keyword>
<dbReference type="NCBIfam" id="TIGR00023">
    <property type="entry name" value="glycerol-3-phosphate 1-O-acyltransferase PlsY"/>
    <property type="match status" value="1"/>
</dbReference>
<keyword evidence="12" id="KW-1185">Reference proteome</keyword>
<evidence type="ECO:0000313" key="11">
    <source>
        <dbReference type="EMBL" id="ANO50430.1"/>
    </source>
</evidence>
<keyword evidence="2 10" id="KW-0444">Lipid biosynthesis</keyword>
<dbReference type="EC" id="2.3.1.275" evidence="10"/>
<proteinExistence type="inferred from homology"/>
<accession>A0A193LD26</accession>
<dbReference type="GO" id="GO:0008654">
    <property type="term" value="P:phospholipid biosynthetic process"/>
    <property type="evidence" value="ECO:0007669"/>
    <property type="project" value="UniProtKB-UniRule"/>
</dbReference>
<evidence type="ECO:0000256" key="1">
    <source>
        <dbReference type="ARBA" id="ARBA00022475"/>
    </source>
</evidence>
<keyword evidence="3 10" id="KW-0808">Transferase</keyword>
<evidence type="ECO:0000256" key="2">
    <source>
        <dbReference type="ARBA" id="ARBA00022516"/>
    </source>
</evidence>
<dbReference type="GO" id="GO:0005886">
    <property type="term" value="C:plasma membrane"/>
    <property type="evidence" value="ECO:0007669"/>
    <property type="project" value="UniProtKB-SubCell"/>
</dbReference>
<keyword evidence="1 10" id="KW-1003">Cell membrane</keyword>
<protein>
    <recommendedName>
        <fullName evidence="10">Glycerol-3-phosphate acyltransferase</fullName>
    </recommendedName>
    <alternativeName>
        <fullName evidence="10">Acyl-PO4 G3P acyltransferase</fullName>
    </alternativeName>
    <alternativeName>
        <fullName evidence="10">Acyl-phosphate--glycerol-3-phosphate acyltransferase</fullName>
    </alternativeName>
    <alternativeName>
        <fullName evidence="10">G3P acyltransferase</fullName>
        <shortName evidence="10">GPAT</shortName>
        <ecNumber evidence="10">2.3.1.275</ecNumber>
    </alternativeName>
    <alternativeName>
        <fullName evidence="10">Lysophosphatidic acid synthase</fullName>
        <shortName evidence="10">LPA synthase</shortName>
    </alternativeName>
</protein>
<feature type="transmembrane region" description="Helical" evidence="10">
    <location>
        <begin position="89"/>
        <end position="108"/>
    </location>
</feature>
<dbReference type="Pfam" id="PF02660">
    <property type="entry name" value="G3P_acyltransf"/>
    <property type="match status" value="1"/>
</dbReference>
<dbReference type="Proteomes" id="UP000092695">
    <property type="component" value="Chromosome"/>
</dbReference>
<dbReference type="AlphaFoldDB" id="A0A193LD26"/>
<feature type="transmembrane region" description="Helical" evidence="10">
    <location>
        <begin position="175"/>
        <end position="194"/>
    </location>
</feature>
<feature type="transmembrane region" description="Helical" evidence="10">
    <location>
        <begin position="120"/>
        <end position="142"/>
    </location>
</feature>
<dbReference type="KEGG" id="woc:BA177_03700"/>
<keyword evidence="8 10" id="KW-0594">Phospholipid biosynthesis</keyword>
<keyword evidence="11" id="KW-0012">Acyltransferase</keyword>
<evidence type="ECO:0000256" key="6">
    <source>
        <dbReference type="ARBA" id="ARBA00023098"/>
    </source>
</evidence>
<comment type="subunit">
    <text evidence="10">Probably interacts with PlsX.</text>
</comment>
<dbReference type="HAMAP" id="MF_01043">
    <property type="entry name" value="PlsY"/>
    <property type="match status" value="1"/>
</dbReference>